<accession>A0A3S1F6W9</accession>
<evidence type="ECO:0000313" key="1">
    <source>
        <dbReference type="EMBL" id="RUR71940.1"/>
    </source>
</evidence>
<name>A0A3S1F6W9_9BURK</name>
<gene>
    <name evidence="1" type="ORF">EJP67_33325</name>
</gene>
<organism evidence="1 2">
    <name type="scientific">Variovorax guangxiensis</name>
    <dbReference type="NCBI Taxonomy" id="1775474"/>
    <lineage>
        <taxon>Bacteria</taxon>
        <taxon>Pseudomonadati</taxon>
        <taxon>Pseudomonadota</taxon>
        <taxon>Betaproteobacteria</taxon>
        <taxon>Burkholderiales</taxon>
        <taxon>Comamonadaceae</taxon>
        <taxon>Variovorax</taxon>
    </lineage>
</organism>
<comment type="caution">
    <text evidence="1">The sequence shown here is derived from an EMBL/GenBank/DDBJ whole genome shotgun (WGS) entry which is preliminary data.</text>
</comment>
<proteinExistence type="predicted"/>
<evidence type="ECO:0000313" key="2">
    <source>
        <dbReference type="Proteomes" id="UP000281118"/>
    </source>
</evidence>
<dbReference type="AlphaFoldDB" id="A0A3S1F6W9"/>
<dbReference type="OrthoDB" id="9131206at2"/>
<dbReference type="RefSeq" id="WP_126025995.1">
    <property type="nucleotide sequence ID" value="NZ_RXFT01000028.1"/>
</dbReference>
<reference evidence="1 2" key="1">
    <citation type="submission" date="2018-12" db="EMBL/GenBank/DDBJ databases">
        <title>The genome sequences of Variovorax guangxiensis DSM 27352.</title>
        <authorList>
            <person name="Gao J."/>
            <person name="Sun J."/>
        </authorList>
    </citation>
    <scope>NUCLEOTIDE SEQUENCE [LARGE SCALE GENOMIC DNA]</scope>
    <source>
        <strain evidence="1 2">DSM 27352</strain>
    </source>
</reference>
<protein>
    <submittedName>
        <fullName evidence="1">Uncharacterized protein</fullName>
    </submittedName>
</protein>
<dbReference type="Proteomes" id="UP000281118">
    <property type="component" value="Unassembled WGS sequence"/>
</dbReference>
<sequence>MDRNSRETVPVTVIYNCKKCKVGRRVEYTRIKGSINGHASRLDEAGKRISSGVWIERSGGGLPTVYGGDPLGICAGCGKAMSYGKLTSSLRPEVKCNATCQHARGFSCDCSCNGANHGMGWQVGAAGLFTKSIQSS</sequence>
<dbReference type="EMBL" id="RXFT01000028">
    <property type="protein sequence ID" value="RUR71940.1"/>
    <property type="molecule type" value="Genomic_DNA"/>
</dbReference>